<reference evidence="2 3" key="1">
    <citation type="journal article" date="2019" name="J. Hered.">
        <title>An Improved Genome Assembly for Drosophila navojoa, the Basal Species in the mojavensis Cluster.</title>
        <authorList>
            <person name="Vanderlinde T."/>
            <person name="Dupim E.G."/>
            <person name="Nazario-Yepiz N.O."/>
            <person name="Carvalho A.B."/>
        </authorList>
    </citation>
    <scope>NUCLEOTIDE SEQUENCE [LARGE SCALE GENOMIC DNA]</scope>
    <source>
        <strain evidence="2">Navoj_Jal97</strain>
        <tissue evidence="2">Whole organism</tissue>
    </source>
</reference>
<dbReference type="Proteomes" id="UP000295192">
    <property type="component" value="Unassembled WGS sequence"/>
</dbReference>
<organism evidence="2 3">
    <name type="scientific">Drosophila navojoa</name>
    <name type="common">Fruit fly</name>
    <dbReference type="NCBI Taxonomy" id="7232"/>
    <lineage>
        <taxon>Eukaryota</taxon>
        <taxon>Metazoa</taxon>
        <taxon>Ecdysozoa</taxon>
        <taxon>Arthropoda</taxon>
        <taxon>Hexapoda</taxon>
        <taxon>Insecta</taxon>
        <taxon>Pterygota</taxon>
        <taxon>Neoptera</taxon>
        <taxon>Endopterygota</taxon>
        <taxon>Diptera</taxon>
        <taxon>Brachycera</taxon>
        <taxon>Muscomorpha</taxon>
        <taxon>Ephydroidea</taxon>
        <taxon>Drosophilidae</taxon>
        <taxon>Drosophila</taxon>
    </lineage>
</organism>
<gene>
    <name evidence="2" type="ORF">AWZ03_012685</name>
</gene>
<feature type="region of interest" description="Disordered" evidence="1">
    <location>
        <begin position="83"/>
        <end position="112"/>
    </location>
</feature>
<protein>
    <submittedName>
        <fullName evidence="2">Uncharacterized protein</fullName>
    </submittedName>
</protein>
<comment type="caution">
    <text evidence="2">The sequence shown here is derived from an EMBL/GenBank/DDBJ whole genome shotgun (WGS) entry which is preliminary data.</text>
</comment>
<dbReference type="AlphaFoldDB" id="A0A484AZ85"/>
<evidence type="ECO:0000313" key="3">
    <source>
        <dbReference type="Proteomes" id="UP000295192"/>
    </source>
</evidence>
<feature type="region of interest" description="Disordered" evidence="1">
    <location>
        <begin position="1"/>
        <end position="21"/>
    </location>
</feature>
<proteinExistence type="predicted"/>
<evidence type="ECO:0000313" key="2">
    <source>
        <dbReference type="EMBL" id="TDG40895.1"/>
    </source>
</evidence>
<sequence length="112" mass="11613">MDSPHGAQMSSEEEECLRQQCASESLSDSNSSCFASASSSDFYAVYDSNADSAAQSGAQVPSPECFHWRRKLQLLLLTGYSDAPAPAPTPAPASSPSGIEQMSSGSSAAVVC</sequence>
<evidence type="ECO:0000256" key="1">
    <source>
        <dbReference type="SAM" id="MobiDB-lite"/>
    </source>
</evidence>
<dbReference type="EMBL" id="LSRL02000459">
    <property type="protein sequence ID" value="TDG40895.1"/>
    <property type="molecule type" value="Genomic_DNA"/>
</dbReference>
<keyword evidence="3" id="KW-1185">Reference proteome</keyword>
<feature type="compositionally biased region" description="Polar residues" evidence="1">
    <location>
        <begin position="98"/>
        <end position="112"/>
    </location>
</feature>
<name>A0A484AZ85_DRONA</name>
<accession>A0A484AZ85</accession>